<dbReference type="AlphaFoldDB" id="A0AAW8H842"/>
<proteinExistence type="predicted"/>
<sequence length="70" mass="8151">MTIEFESSPEGARQGIAEHERKIRDLLAEETAICDDALEGDYNQERLDEIHKEIAYRKSQIEKLKGYLKQ</sequence>
<dbReference type="RefSeq" id="WP_306684431.1">
    <property type="nucleotide sequence ID" value="NZ_JAVDKR010000012.1"/>
</dbReference>
<name>A0AAW8H842_9ENTR</name>
<protein>
    <submittedName>
        <fullName evidence="1">Uncharacterized protein</fullName>
    </submittedName>
</protein>
<evidence type="ECO:0000313" key="2">
    <source>
        <dbReference type="Proteomes" id="UP001225042"/>
    </source>
</evidence>
<dbReference type="Proteomes" id="UP001225042">
    <property type="component" value="Unassembled WGS sequence"/>
</dbReference>
<accession>A0AAW8H842</accession>
<dbReference type="EMBL" id="JAVDKS010000003">
    <property type="protein sequence ID" value="MDQ2256443.1"/>
    <property type="molecule type" value="Genomic_DNA"/>
</dbReference>
<gene>
    <name evidence="1" type="ORF">RBJ67_09820</name>
</gene>
<keyword evidence="2" id="KW-1185">Reference proteome</keyword>
<reference evidence="1 2" key="1">
    <citation type="submission" date="2023-08" db="EMBL/GenBank/DDBJ databases">
        <authorList>
            <person name="Dale J."/>
        </authorList>
    </citation>
    <scope>NUCLEOTIDE SEQUENCE [LARGE SCALE GENOMIC DNA]</scope>
    <source>
        <strain evidence="1 2">2023EL-00788</strain>
    </source>
</reference>
<organism evidence="1 2">
    <name type="scientific">Enterobacter soli</name>
    <dbReference type="NCBI Taxonomy" id="885040"/>
    <lineage>
        <taxon>Bacteria</taxon>
        <taxon>Pseudomonadati</taxon>
        <taxon>Pseudomonadota</taxon>
        <taxon>Gammaproteobacteria</taxon>
        <taxon>Enterobacterales</taxon>
        <taxon>Enterobacteriaceae</taxon>
        <taxon>Enterobacter</taxon>
    </lineage>
</organism>
<evidence type="ECO:0000313" key="1">
    <source>
        <dbReference type="EMBL" id="MDQ2256443.1"/>
    </source>
</evidence>
<comment type="caution">
    <text evidence="1">The sequence shown here is derived from an EMBL/GenBank/DDBJ whole genome shotgun (WGS) entry which is preliminary data.</text>
</comment>